<dbReference type="Proteomes" id="UP000295087">
    <property type="component" value="Unassembled WGS sequence"/>
</dbReference>
<dbReference type="PANTHER" id="PTHR31528:SF15">
    <property type="entry name" value="RIBOFLAVIN-BINDING PROTEIN RIBY"/>
    <property type="match status" value="1"/>
</dbReference>
<organism evidence="2 3">
    <name type="scientific">Nocardia ignorata</name>
    <dbReference type="NCBI Taxonomy" id="145285"/>
    <lineage>
        <taxon>Bacteria</taxon>
        <taxon>Bacillati</taxon>
        <taxon>Actinomycetota</taxon>
        <taxon>Actinomycetes</taxon>
        <taxon>Mycobacteriales</taxon>
        <taxon>Nocardiaceae</taxon>
        <taxon>Nocardia</taxon>
    </lineage>
</organism>
<reference evidence="2 3" key="1">
    <citation type="submission" date="2019-03" db="EMBL/GenBank/DDBJ databases">
        <title>Genomic Encyclopedia of Type Strains, Phase IV (KMG-IV): sequencing the most valuable type-strain genomes for metagenomic binning, comparative biology and taxonomic classification.</title>
        <authorList>
            <person name="Goeker M."/>
        </authorList>
    </citation>
    <scope>NUCLEOTIDE SEQUENCE [LARGE SCALE GENOMIC DNA]</scope>
    <source>
        <strain evidence="2 3">DSM 44496</strain>
    </source>
</reference>
<dbReference type="EMBL" id="SNXK01000009">
    <property type="protein sequence ID" value="TDP31059.1"/>
    <property type="molecule type" value="Genomic_DNA"/>
</dbReference>
<dbReference type="SUPFAM" id="SSF53850">
    <property type="entry name" value="Periplasmic binding protein-like II"/>
    <property type="match status" value="1"/>
</dbReference>
<accession>A0A4R6P534</accession>
<gene>
    <name evidence="2" type="ORF">DFR75_10928</name>
</gene>
<proteinExistence type="predicted"/>
<dbReference type="PROSITE" id="PS51257">
    <property type="entry name" value="PROKAR_LIPOPROTEIN"/>
    <property type="match status" value="1"/>
</dbReference>
<dbReference type="GO" id="GO:0009228">
    <property type="term" value="P:thiamine biosynthetic process"/>
    <property type="evidence" value="ECO:0007669"/>
    <property type="project" value="InterPro"/>
</dbReference>
<keyword evidence="3" id="KW-1185">Reference proteome</keyword>
<dbReference type="Gene3D" id="3.40.190.10">
    <property type="entry name" value="Periplasmic binding protein-like II"/>
    <property type="match status" value="2"/>
</dbReference>
<comment type="caution">
    <text evidence="2">The sequence shown here is derived from an EMBL/GenBank/DDBJ whole genome shotgun (WGS) entry which is preliminary data.</text>
</comment>
<feature type="domain" description="SsuA/THI5-like" evidence="1">
    <location>
        <begin position="55"/>
        <end position="267"/>
    </location>
</feature>
<dbReference type="InterPro" id="IPR015168">
    <property type="entry name" value="SsuA/THI5"/>
</dbReference>
<sequence>MKFRTRTLTSIGAAAVASVLVLTGCGGGGTEAKEPGTDGKTTPVSLMLNWYPYGEHAPFYYGVQEGIFAKHGIDLKISAGQGSTKTTQATGSKQTDFGWADTPAVLSNIDKGVKVKSVGVFLQTTPSAVQVFADSNIRTPADLVGKTIAVSAGDAPTTTFPVYLDKAGVPADQVTQQSLDSAGKMSAMLSGRVDGLIGFAHDQGPTIANKSGKEVRYLRYSEQGLNFFSNGLIANQATIDSSPKLVQAMVDATSEAFAAAAAKPEAAVAAMEGKDPQLPPQPVLLQQWQQTIPLLTTPETVGKAPGTNAEANWRATVEVLSNAKLLEKAEDPAKYWDSKFTPTSRP</sequence>
<evidence type="ECO:0000313" key="3">
    <source>
        <dbReference type="Proteomes" id="UP000295087"/>
    </source>
</evidence>
<name>A0A4R6P534_NOCIG</name>
<dbReference type="PANTHER" id="PTHR31528">
    <property type="entry name" value="4-AMINO-5-HYDROXYMETHYL-2-METHYLPYRIMIDINE PHOSPHATE SYNTHASE THI11-RELATED"/>
    <property type="match status" value="1"/>
</dbReference>
<evidence type="ECO:0000313" key="2">
    <source>
        <dbReference type="EMBL" id="TDP31059.1"/>
    </source>
</evidence>
<dbReference type="Pfam" id="PF09084">
    <property type="entry name" value="NMT1"/>
    <property type="match status" value="1"/>
</dbReference>
<dbReference type="AlphaFoldDB" id="A0A4R6P534"/>
<dbReference type="RefSeq" id="WP_067494337.1">
    <property type="nucleotide sequence ID" value="NZ_JBHXPO010000010.1"/>
</dbReference>
<dbReference type="InterPro" id="IPR027939">
    <property type="entry name" value="NMT1/THI5"/>
</dbReference>
<evidence type="ECO:0000259" key="1">
    <source>
        <dbReference type="Pfam" id="PF09084"/>
    </source>
</evidence>
<protein>
    <submittedName>
        <fullName evidence="2">NitT/TauT family transport system substrate-binding protein</fullName>
    </submittedName>
</protein>